<dbReference type="Proteomes" id="UP000033588">
    <property type="component" value="Unassembled WGS sequence"/>
</dbReference>
<accession>A0A0F4TZF4</accession>
<gene>
    <name evidence="3" type="ORF">VC35_05280</name>
</gene>
<dbReference type="InterPro" id="IPR014748">
    <property type="entry name" value="Enoyl-CoA_hydra_C"/>
</dbReference>
<dbReference type="GO" id="GO:0016829">
    <property type="term" value="F:lyase activity"/>
    <property type="evidence" value="ECO:0007669"/>
    <property type="project" value="UniProtKB-KW"/>
</dbReference>
<protein>
    <submittedName>
        <fullName evidence="3">Enoyl-CoA hydratase</fullName>
    </submittedName>
</protein>
<dbReference type="OrthoDB" id="9777711at2"/>
<dbReference type="Pfam" id="PF00378">
    <property type="entry name" value="ECH_1"/>
    <property type="match status" value="1"/>
</dbReference>
<dbReference type="Gene3D" id="3.90.226.10">
    <property type="entry name" value="2-enoyl-CoA Hydratase, Chain A, domain 1"/>
    <property type="match status" value="1"/>
</dbReference>
<dbReference type="RefSeq" id="WP_046038230.1">
    <property type="nucleotide sequence ID" value="NZ_LACC01000008.1"/>
</dbReference>
<dbReference type="GO" id="GO:0006635">
    <property type="term" value="P:fatty acid beta-oxidation"/>
    <property type="evidence" value="ECO:0007669"/>
    <property type="project" value="TreeGrafter"/>
</dbReference>
<evidence type="ECO:0000256" key="1">
    <source>
        <dbReference type="ARBA" id="ARBA00005254"/>
    </source>
</evidence>
<comment type="similarity">
    <text evidence="1">Belongs to the enoyl-CoA hydratase/isomerase family.</text>
</comment>
<proteinExistence type="inferred from homology"/>
<dbReference type="PANTHER" id="PTHR11941:SF133">
    <property type="entry name" value="1,2-EPOXYPHENYLACETYL-COA ISOMERASE"/>
    <property type="match status" value="1"/>
</dbReference>
<reference evidence="3 4" key="1">
    <citation type="submission" date="2015-03" db="EMBL/GenBank/DDBJ databases">
        <title>Comparative genomics of Pseudomonas insights into diversity of traits involved in vanlence and defense.</title>
        <authorList>
            <person name="Qin Y."/>
        </authorList>
    </citation>
    <scope>NUCLEOTIDE SEQUENCE [LARGE SCALE GENOMIC DNA]</scope>
    <source>
        <strain evidence="3 4">C8</strain>
    </source>
</reference>
<evidence type="ECO:0000313" key="4">
    <source>
        <dbReference type="Proteomes" id="UP000033588"/>
    </source>
</evidence>
<sequence>MSTVLRERQGAVLLVTLNRPEALNAFNAELHRELSDAWHEAGDSQIRAVVLTGSGRGFCAGADLNAPPASGALGHSTLRHALNANTLAMAALDKPVIAAVNGAAAGAGLSLACAADIRIASSGAKFVPAFVDIGLVPDAGGSWFITRLLGYARAFSWLASNRRLGAEEAREWGLVSEVLAPERLLGHALEMAEQLATKPGLAVGLTKRLLAQAARNSLAEQLEAEVTLQNLAVLDPDRARARAAMLEKLGRRSIP</sequence>
<dbReference type="EMBL" id="LACC01000008">
    <property type="protein sequence ID" value="KJZ49410.1"/>
    <property type="molecule type" value="Genomic_DNA"/>
</dbReference>
<evidence type="ECO:0000313" key="3">
    <source>
        <dbReference type="EMBL" id="KJZ49410.1"/>
    </source>
</evidence>
<dbReference type="Gene3D" id="1.10.12.10">
    <property type="entry name" value="Lyase 2-enoyl-coa Hydratase, Chain A, domain 2"/>
    <property type="match status" value="1"/>
</dbReference>
<dbReference type="InterPro" id="IPR029045">
    <property type="entry name" value="ClpP/crotonase-like_dom_sf"/>
</dbReference>
<evidence type="ECO:0000256" key="2">
    <source>
        <dbReference type="ARBA" id="ARBA00023239"/>
    </source>
</evidence>
<name>A0A0F4TZF4_PSEFL</name>
<dbReference type="CDD" id="cd06558">
    <property type="entry name" value="crotonase-like"/>
    <property type="match status" value="1"/>
</dbReference>
<dbReference type="PATRIC" id="fig|294.132.peg.5628"/>
<organism evidence="3 4">
    <name type="scientific">Pseudomonas fluorescens</name>
    <dbReference type="NCBI Taxonomy" id="294"/>
    <lineage>
        <taxon>Bacteria</taxon>
        <taxon>Pseudomonadati</taxon>
        <taxon>Pseudomonadota</taxon>
        <taxon>Gammaproteobacteria</taxon>
        <taxon>Pseudomonadales</taxon>
        <taxon>Pseudomonadaceae</taxon>
        <taxon>Pseudomonas</taxon>
    </lineage>
</organism>
<dbReference type="InterPro" id="IPR001753">
    <property type="entry name" value="Enoyl-CoA_hydra/iso"/>
</dbReference>
<dbReference type="PANTHER" id="PTHR11941">
    <property type="entry name" value="ENOYL-COA HYDRATASE-RELATED"/>
    <property type="match status" value="1"/>
</dbReference>
<comment type="caution">
    <text evidence="3">The sequence shown here is derived from an EMBL/GenBank/DDBJ whole genome shotgun (WGS) entry which is preliminary data.</text>
</comment>
<keyword evidence="2" id="KW-0456">Lyase</keyword>
<dbReference type="SUPFAM" id="SSF52096">
    <property type="entry name" value="ClpP/crotonase"/>
    <property type="match status" value="1"/>
</dbReference>
<dbReference type="AlphaFoldDB" id="A0A0F4TZF4"/>